<gene>
    <name evidence="2" type="ORF">GFH32_09895</name>
</gene>
<keyword evidence="1" id="KW-0732">Signal</keyword>
<reference evidence="2 3" key="1">
    <citation type="submission" date="2019-10" db="EMBL/GenBank/DDBJ databases">
        <authorList>
            <person name="Dong K."/>
        </authorList>
    </citation>
    <scope>NUCLEOTIDE SEQUENCE [LARGE SCALE GENOMIC DNA]</scope>
    <source>
        <strain evidence="3">dk4302</strain>
    </source>
</reference>
<dbReference type="InterPro" id="IPR005901">
    <property type="entry name" value="GLPGLI"/>
</dbReference>
<organism evidence="2 3">
    <name type="scientific">Sphingobacterium zhuxiongii</name>
    <dbReference type="NCBI Taxonomy" id="2662364"/>
    <lineage>
        <taxon>Bacteria</taxon>
        <taxon>Pseudomonadati</taxon>
        <taxon>Bacteroidota</taxon>
        <taxon>Sphingobacteriia</taxon>
        <taxon>Sphingobacteriales</taxon>
        <taxon>Sphingobacteriaceae</taxon>
        <taxon>Sphingobacterium</taxon>
    </lineage>
</organism>
<protein>
    <submittedName>
        <fullName evidence="2">GLPGLI family protein</fullName>
    </submittedName>
</protein>
<dbReference type="AlphaFoldDB" id="A0A5Q0Q959"/>
<dbReference type="Pfam" id="PF09697">
    <property type="entry name" value="Porph_ging"/>
    <property type="match status" value="1"/>
</dbReference>
<proteinExistence type="predicted"/>
<dbReference type="Proteomes" id="UP000326921">
    <property type="component" value="Chromosome"/>
</dbReference>
<feature type="signal peptide" evidence="1">
    <location>
        <begin position="1"/>
        <end position="24"/>
    </location>
</feature>
<keyword evidence="3" id="KW-1185">Reference proteome</keyword>
<evidence type="ECO:0000256" key="1">
    <source>
        <dbReference type="SAM" id="SignalP"/>
    </source>
</evidence>
<dbReference type="NCBIfam" id="TIGR01200">
    <property type="entry name" value="GLPGLI"/>
    <property type="match status" value="1"/>
</dbReference>
<evidence type="ECO:0000313" key="3">
    <source>
        <dbReference type="Proteomes" id="UP000326921"/>
    </source>
</evidence>
<name>A0A5Q0Q959_9SPHI</name>
<feature type="chain" id="PRO_5024960855" evidence="1">
    <location>
        <begin position="25"/>
        <end position="275"/>
    </location>
</feature>
<evidence type="ECO:0000313" key="2">
    <source>
        <dbReference type="EMBL" id="QGA26617.1"/>
    </source>
</evidence>
<dbReference type="EMBL" id="CP045652">
    <property type="protein sequence ID" value="QGA26617.1"/>
    <property type="molecule type" value="Genomic_DNA"/>
</dbReference>
<dbReference type="KEGG" id="sphe:GFH32_09895"/>
<accession>A0A5Q0Q959</accession>
<sequence length="275" mass="31678">MINMKSIFFSVLLLFGIHSLRIHAQELGTANYRCTYKLSYSNDPNQVAKKTEDFMILEMGPTSSAFYSYHTFRVDSAIKSDLAHGVPAMEMLASHSKYGRKGVDYQIFKDKRLAKTITVDKLAIQNFKYEEPLHAMKWEILNENSNLLGYEVRKAVCSFSGRDYEAWYAPAIAFDNGPWKFGGLPGLILKINDSKNEFSFELTGFQSLNPVKTLNIPEKKVTEINKLEFLKRQDRLNRKPYEYLRTQMGIQIKPLDDAAKANFDKVRPYNPMELN</sequence>